<keyword evidence="1" id="KW-0472">Membrane</keyword>
<reference evidence="2 3" key="1">
    <citation type="journal article" date="2016" name="Nat. Commun.">
        <title>Thousands of microbial genomes shed light on interconnected biogeochemical processes in an aquifer system.</title>
        <authorList>
            <person name="Anantharaman K."/>
            <person name="Brown C.T."/>
            <person name="Hug L.A."/>
            <person name="Sharon I."/>
            <person name="Castelle C.J."/>
            <person name="Probst A.J."/>
            <person name="Thomas B.C."/>
            <person name="Singh A."/>
            <person name="Wilkins M.J."/>
            <person name="Karaoz U."/>
            <person name="Brodie E.L."/>
            <person name="Williams K.H."/>
            <person name="Hubbard S.S."/>
            <person name="Banfield J.F."/>
        </authorList>
    </citation>
    <scope>NUCLEOTIDE SEQUENCE [LARGE SCALE GENOMIC DNA]</scope>
</reference>
<evidence type="ECO:0000256" key="1">
    <source>
        <dbReference type="SAM" id="Phobius"/>
    </source>
</evidence>
<organism evidence="2 3">
    <name type="scientific">Candidatus Adlerbacteria bacterium RIFCSPLOWO2_01_FULL_54_16</name>
    <dbReference type="NCBI Taxonomy" id="1797244"/>
    <lineage>
        <taxon>Bacteria</taxon>
        <taxon>Candidatus Adleribacteriota</taxon>
    </lineage>
</organism>
<feature type="transmembrane region" description="Helical" evidence="1">
    <location>
        <begin position="394"/>
        <end position="419"/>
    </location>
</feature>
<accession>A0A1F4Y0K3</accession>
<dbReference type="AlphaFoldDB" id="A0A1F4Y0K3"/>
<comment type="caution">
    <text evidence="2">The sequence shown here is derived from an EMBL/GenBank/DDBJ whole genome shotgun (WGS) entry which is preliminary data.</text>
</comment>
<feature type="transmembrane region" description="Helical" evidence="1">
    <location>
        <begin position="367"/>
        <end position="388"/>
    </location>
</feature>
<protein>
    <submittedName>
        <fullName evidence="2">Uncharacterized protein</fullName>
    </submittedName>
</protein>
<keyword evidence="1" id="KW-0812">Transmembrane</keyword>
<dbReference type="Proteomes" id="UP000176943">
    <property type="component" value="Unassembled WGS sequence"/>
</dbReference>
<name>A0A1F4Y0K3_9BACT</name>
<gene>
    <name evidence="2" type="ORF">A3B33_02425</name>
</gene>
<evidence type="ECO:0000313" key="3">
    <source>
        <dbReference type="Proteomes" id="UP000176943"/>
    </source>
</evidence>
<sequence length="422" mass="47818">MDTKAIGRGALTSTDLLALFAGERRYGAADLTTQAIFQQPIPKGMQPMVDDLRMQLQLPKLDRNADRKAIYAAYGHDITLLDTWRTGFKMFINSAVGASIIRPAPIKVVGKDIDVFSYLEAHMPEMARMPLVDFTAEIAAWPEQELLTHLKSQMDVAVTMLFNIICLWLDSMVAREFVGLLKVTGTDTGRYHYFRPLQIEKALEKSIPRTERVGYDATQPFGRRTQYETRADGLVEITHQLERHDHDIVDMQMHTLADYPYPMPSRVVRFLESTPDFIRRHLKVVSGMIVKEQMLKRTTDIETVQATIIESTWLDSPAIVLGGLYAPIGWNGRDMAKEVMNFFSGQKACPPPPNGVQKVALWFKGHWWRAVILSLIASLLLIPSVFYMTMGYDAAVNASMVEVAVICVCDFVRWILYLLNEL</sequence>
<keyword evidence="1" id="KW-1133">Transmembrane helix</keyword>
<evidence type="ECO:0000313" key="2">
    <source>
        <dbReference type="EMBL" id="OGC87482.1"/>
    </source>
</evidence>
<dbReference type="EMBL" id="MEWY01000002">
    <property type="protein sequence ID" value="OGC87482.1"/>
    <property type="molecule type" value="Genomic_DNA"/>
</dbReference>
<proteinExistence type="predicted"/>